<dbReference type="PhylomeDB" id="Q9XTV3"/>
<dbReference type="Pfam" id="PF08743">
    <property type="entry name" value="Nse4_C"/>
    <property type="match status" value="1"/>
</dbReference>
<dbReference type="Proteomes" id="UP000001940">
    <property type="component" value="Chromosome IV"/>
</dbReference>
<keyword evidence="3 7" id="KW-0227">DNA damage</keyword>
<dbReference type="eggNOG" id="KOG2866">
    <property type="taxonomic scope" value="Eukaryota"/>
</dbReference>
<evidence type="ECO:0000259" key="8">
    <source>
        <dbReference type="Pfam" id="PF08743"/>
    </source>
</evidence>
<evidence type="ECO:0000313" key="9">
    <source>
        <dbReference type="EMBL" id="CAB09113.2"/>
    </source>
</evidence>
<dbReference type="GO" id="GO:0006281">
    <property type="term" value="P:DNA repair"/>
    <property type="evidence" value="ECO:0000318"/>
    <property type="project" value="GO_Central"/>
</dbReference>
<reference evidence="9 10" key="1">
    <citation type="journal article" date="1998" name="Science">
        <title>Genome sequence of the nematode C. elegans: a platform for investigating biology.</title>
        <authorList>
            <consortium name="The C. elegans sequencing consortium"/>
            <person name="Sulson J.E."/>
            <person name="Waterston R."/>
        </authorList>
    </citation>
    <scope>NUCLEOTIDE SEQUENCE [LARGE SCALE GENOMIC DNA]</scope>
    <source>
        <strain evidence="9 10">Bristol N2</strain>
    </source>
</reference>
<evidence type="ECO:0000256" key="7">
    <source>
        <dbReference type="RuleBase" id="RU365071"/>
    </source>
</evidence>
<accession>Q9XTV3</accession>
<dbReference type="InterPro" id="IPR014854">
    <property type="entry name" value="Nse4_C"/>
</dbReference>
<dbReference type="InterPro" id="IPR027786">
    <property type="entry name" value="Nse4/EID"/>
</dbReference>
<keyword evidence="12" id="KW-1267">Proteomics identification</keyword>
<dbReference type="AlphaFoldDB" id="Q9XTV3"/>
<dbReference type="GeneID" id="186758"/>
<dbReference type="GO" id="GO:0030915">
    <property type="term" value="C:Smc5-Smc6 complex"/>
    <property type="evidence" value="ECO:0000318"/>
    <property type="project" value="GO_Central"/>
</dbReference>
<dbReference type="PIR" id="T23110">
    <property type="entry name" value="T23110"/>
</dbReference>
<dbReference type="OrthoDB" id="361242at2759"/>
<dbReference type="Reactome" id="R-CEL-3108214">
    <property type="pathway name" value="SUMOylation of DNA damage response and repair proteins"/>
</dbReference>
<comment type="subcellular location">
    <subcellularLocation>
        <location evidence="1 7">Nucleus</location>
    </subcellularLocation>
</comment>
<dbReference type="PeptideAtlas" id="Q9XTV3"/>
<dbReference type="STRING" id="6239.H21P03.2.1"/>
<comment type="subunit">
    <text evidence="7">Component of the SMC5-SMC6 complex.</text>
</comment>
<dbReference type="Bgee" id="WBGene00010409">
    <property type="expression patterns" value="Expressed in germ line (C elegans) and 4 other cell types or tissues"/>
</dbReference>
<organism evidence="9 10">
    <name type="scientific">Caenorhabditis elegans</name>
    <dbReference type="NCBI Taxonomy" id="6239"/>
    <lineage>
        <taxon>Eukaryota</taxon>
        <taxon>Metazoa</taxon>
        <taxon>Ecdysozoa</taxon>
        <taxon>Nematoda</taxon>
        <taxon>Chromadorea</taxon>
        <taxon>Rhabditida</taxon>
        <taxon>Rhabditina</taxon>
        <taxon>Rhabditomorpha</taxon>
        <taxon>Rhabditoidea</taxon>
        <taxon>Rhabditidae</taxon>
        <taxon>Peloderinae</taxon>
        <taxon>Caenorhabditis</taxon>
    </lineage>
</organism>
<dbReference type="WormBase" id="H21P03.2">
    <property type="protein sequence ID" value="CE40081"/>
    <property type="gene ID" value="WBGene00010409"/>
    <property type="gene designation" value="nse-4"/>
</dbReference>
<dbReference type="GO" id="GO:0005634">
    <property type="term" value="C:nucleus"/>
    <property type="evidence" value="ECO:0000318"/>
    <property type="project" value="GO_Central"/>
</dbReference>
<evidence type="ECO:0000256" key="2">
    <source>
        <dbReference type="ARBA" id="ARBA00008997"/>
    </source>
</evidence>
<evidence type="ECO:0007829" key="12">
    <source>
        <dbReference type="PeptideAtlas" id="Q9XTV3"/>
    </source>
</evidence>
<keyword evidence="6 7" id="KW-0539">Nucleus</keyword>
<keyword evidence="4 7" id="KW-0233">DNA recombination</keyword>
<comment type="similarity">
    <text evidence="2 7">Belongs to the NSE4 family.</text>
</comment>
<dbReference type="AGR" id="WB:WBGene00010409"/>
<dbReference type="PaxDb" id="6239-H21P03.2.1"/>
<dbReference type="InParanoid" id="Q9XTV3"/>
<dbReference type="PANTHER" id="PTHR16140">
    <property type="entry name" value="NON-STRUCTURAL MAINTENANCE OF CHROMOSOMES ELEMENT 4"/>
    <property type="match status" value="1"/>
</dbReference>
<dbReference type="KEGG" id="cel:CELE_H21P03.2"/>
<gene>
    <name evidence="9 11" type="primary">nse-4</name>
    <name evidence="9" type="ORF">CELE_H21P03.2</name>
    <name evidence="11" type="ORF">H21P03.2</name>
</gene>
<dbReference type="HOGENOM" id="CLU_671282_0_0_1"/>
<evidence type="ECO:0000256" key="1">
    <source>
        <dbReference type="ARBA" id="ARBA00004123"/>
    </source>
</evidence>
<dbReference type="UCSC" id="H21P03.2">
    <property type="organism name" value="c. elegans"/>
</dbReference>
<sequence length="397" mass="45557">MDGIDPRRMSSKMVADNLCRQPVTADKIEQLRNREEKSATVQCRENHAVAEELKKQISELAHIRKSETVDSKIKKLESAVTSLREQSKPLKKALNTALYSTDTELLELVGQTTRETLLEINGGAVIDPVDAGNKIGDALKQIETSVKAHTVDKSNWCDEWIVDDNMDEINEMYDDMYKDARLSENHRFASRLALFHRLTPELVFASSSKKDDDGPPHYKKFIQPAVYPFNIGCDFIVQLVDVERVEKQKKIREKVERGAKRKEPAALVKVSDKARNVQSEEVSISKELQHVLKVLKKELKTRKTDQIDYYELITNPTSFSRTVENMFYVSYLMRDREVYLLEENGVPILKKPTAVNDQEKLQNDERNSTHGLTPLSFEQWKTLSQKYKTTIIEPLDG</sequence>
<evidence type="ECO:0000256" key="3">
    <source>
        <dbReference type="ARBA" id="ARBA00022763"/>
    </source>
</evidence>
<keyword evidence="5 7" id="KW-0234">DNA repair</keyword>
<dbReference type="RefSeq" id="NP_502167.2">
    <property type="nucleotide sequence ID" value="NM_069766.5"/>
</dbReference>
<dbReference type="OMA" id="NMFYVSY"/>
<dbReference type="CTD" id="186758"/>
<dbReference type="PRO" id="PR:Q9XTV3"/>
<keyword evidence="10" id="KW-1185">Reference proteome</keyword>
<proteinExistence type="evidence at protein level"/>
<evidence type="ECO:0000256" key="6">
    <source>
        <dbReference type="ARBA" id="ARBA00023242"/>
    </source>
</evidence>
<evidence type="ECO:0000256" key="4">
    <source>
        <dbReference type="ARBA" id="ARBA00023172"/>
    </source>
</evidence>
<dbReference type="FunCoup" id="Q9XTV3">
    <property type="interactions" value="142"/>
</dbReference>
<name>Q9XTV3_CAEEL</name>
<comment type="function">
    <text evidence="7">Component of the SMC5-SMC6 complex, that promotes sister chromatid alignment after DNA damage and facilitates double-stranded DNA breaks (DSBs) repair via homologous recombination between sister chromatids.</text>
</comment>
<feature type="domain" description="Non-structural maintenance of chromosome element 4 C-terminal" evidence="8">
    <location>
        <begin position="306"/>
        <end position="389"/>
    </location>
</feature>
<evidence type="ECO:0000313" key="11">
    <source>
        <dbReference type="WormBase" id="H21P03.2"/>
    </source>
</evidence>
<dbReference type="SMR" id="Q9XTV3"/>
<dbReference type="GO" id="GO:0006310">
    <property type="term" value="P:DNA recombination"/>
    <property type="evidence" value="ECO:0007669"/>
    <property type="project" value="UniProtKB-UniRule"/>
</dbReference>
<dbReference type="PANTHER" id="PTHR16140:SF0">
    <property type="entry name" value="NON-STRUCTURAL MAINTENANCE OF CHROMOSOMES ELEMENT 4"/>
    <property type="match status" value="1"/>
</dbReference>
<evidence type="ECO:0000313" key="10">
    <source>
        <dbReference type="Proteomes" id="UP000001940"/>
    </source>
</evidence>
<protein>
    <recommendedName>
        <fullName evidence="7">Non-structural maintenance of chromosomes element 4</fullName>
    </recommendedName>
</protein>
<evidence type="ECO:0000256" key="5">
    <source>
        <dbReference type="ARBA" id="ARBA00023204"/>
    </source>
</evidence>
<dbReference type="EMBL" id="BX284604">
    <property type="protein sequence ID" value="CAB09113.2"/>
    <property type="molecule type" value="Genomic_DNA"/>
</dbReference>